<proteinExistence type="predicted"/>
<dbReference type="OrthoDB" id="9815400at2"/>
<dbReference type="Pfam" id="PF03729">
    <property type="entry name" value="DUF308"/>
    <property type="match status" value="2"/>
</dbReference>
<sequence length="192" mass="20319">MALLNSLNATREDLDLLRSRWGWLLAAGIALVTVGLLALANVLLATVASVFFVGAMMLVGGAVQIIYAFKVTGRGQFVGWLLIGALYVVAGLFTFGNPLLASTILTLLFALSIIAAGTIRIVTGFALRPAQGWGWLVLAGVLALIVGAVVIAGWPVNSLWLIGALLAFDLLFNGLAMIIFAFALRRRSQEHA</sequence>
<dbReference type="PANTHER" id="PTHR34989:SF1">
    <property type="entry name" value="PROTEIN HDED"/>
    <property type="match status" value="1"/>
</dbReference>
<dbReference type="PANTHER" id="PTHR34989">
    <property type="entry name" value="PROTEIN HDED"/>
    <property type="match status" value="1"/>
</dbReference>
<evidence type="ECO:0000256" key="1">
    <source>
        <dbReference type="SAM" id="Phobius"/>
    </source>
</evidence>
<dbReference type="InterPro" id="IPR052712">
    <property type="entry name" value="Acid_resist_chaperone_HdeD"/>
</dbReference>
<dbReference type="RefSeq" id="WP_039194692.1">
    <property type="nucleotide sequence ID" value="NZ_JRFJ01000004.1"/>
</dbReference>
<keyword evidence="1" id="KW-0812">Transmembrane</keyword>
<evidence type="ECO:0008006" key="4">
    <source>
        <dbReference type="Google" id="ProtNLM"/>
    </source>
</evidence>
<dbReference type="GO" id="GO:0005886">
    <property type="term" value="C:plasma membrane"/>
    <property type="evidence" value="ECO:0007669"/>
    <property type="project" value="TreeGrafter"/>
</dbReference>
<feature type="transmembrane region" description="Helical" evidence="1">
    <location>
        <begin position="21"/>
        <end position="44"/>
    </location>
</feature>
<gene>
    <name evidence="2" type="ORF">LA66_14860</name>
</gene>
<reference evidence="2 3" key="1">
    <citation type="submission" date="2014-09" db="EMBL/GenBank/DDBJ databases">
        <title>Isolation and characterization of Aurantimonas altamirensis ON-56566 from clinical sample following a dog bite.</title>
        <authorList>
            <person name="Eshaghi A."/>
            <person name="Li A."/>
            <person name="Shahinas D."/>
            <person name="Bahn P."/>
            <person name="Kus J.V."/>
            <person name="Patel S.N."/>
        </authorList>
    </citation>
    <scope>NUCLEOTIDE SEQUENCE [LARGE SCALE GENOMIC DNA]</scope>
    <source>
        <strain evidence="2 3">ON-56566</strain>
    </source>
</reference>
<evidence type="ECO:0000313" key="2">
    <source>
        <dbReference type="EMBL" id="KHJ53871.1"/>
    </source>
</evidence>
<feature type="transmembrane region" description="Helical" evidence="1">
    <location>
        <begin position="134"/>
        <end position="154"/>
    </location>
</feature>
<feature type="transmembrane region" description="Helical" evidence="1">
    <location>
        <begin position="50"/>
        <end position="70"/>
    </location>
</feature>
<comment type="caution">
    <text evidence="2">The sequence shown here is derived from an EMBL/GenBank/DDBJ whole genome shotgun (WGS) entry which is preliminary data.</text>
</comment>
<keyword evidence="1" id="KW-0472">Membrane</keyword>
<keyword evidence="1" id="KW-1133">Transmembrane helix</keyword>
<dbReference type="EMBL" id="JRFJ01000004">
    <property type="protein sequence ID" value="KHJ53871.1"/>
    <property type="molecule type" value="Genomic_DNA"/>
</dbReference>
<dbReference type="AlphaFoldDB" id="A0A0B1Q3C7"/>
<dbReference type="STRING" id="370622.LA66_14860"/>
<feature type="transmembrane region" description="Helical" evidence="1">
    <location>
        <begin position="160"/>
        <end position="184"/>
    </location>
</feature>
<protein>
    <recommendedName>
        <fullName evidence="4">HdeD protein</fullName>
    </recommendedName>
</protein>
<accession>A0A0B1Q3C7</accession>
<feature type="transmembrane region" description="Helical" evidence="1">
    <location>
        <begin position="77"/>
        <end position="95"/>
    </location>
</feature>
<dbReference type="InterPro" id="IPR005325">
    <property type="entry name" value="DUF308_memb"/>
</dbReference>
<dbReference type="Proteomes" id="UP000030826">
    <property type="component" value="Unassembled WGS sequence"/>
</dbReference>
<evidence type="ECO:0000313" key="3">
    <source>
        <dbReference type="Proteomes" id="UP000030826"/>
    </source>
</evidence>
<feature type="transmembrane region" description="Helical" evidence="1">
    <location>
        <begin position="101"/>
        <end position="122"/>
    </location>
</feature>
<organism evidence="2 3">
    <name type="scientific">Aureimonas altamirensis</name>
    <dbReference type="NCBI Taxonomy" id="370622"/>
    <lineage>
        <taxon>Bacteria</taxon>
        <taxon>Pseudomonadati</taxon>
        <taxon>Pseudomonadota</taxon>
        <taxon>Alphaproteobacteria</taxon>
        <taxon>Hyphomicrobiales</taxon>
        <taxon>Aurantimonadaceae</taxon>
        <taxon>Aureimonas</taxon>
    </lineage>
</organism>
<name>A0A0B1Q3C7_9HYPH</name>